<evidence type="ECO:0000313" key="2">
    <source>
        <dbReference type="Proteomes" id="UP000179251"/>
    </source>
</evidence>
<accession>A0A1F5VHW4</accession>
<dbReference type="AlphaFoldDB" id="A0A1F5VHW4"/>
<dbReference type="EMBL" id="MFHD01000009">
    <property type="protein sequence ID" value="OGF63015.1"/>
    <property type="molecule type" value="Genomic_DNA"/>
</dbReference>
<reference evidence="1 2" key="1">
    <citation type="journal article" date="2016" name="Nat. Commun.">
        <title>Thousands of microbial genomes shed light on interconnected biogeochemical processes in an aquifer system.</title>
        <authorList>
            <person name="Anantharaman K."/>
            <person name="Brown C.T."/>
            <person name="Hug L.A."/>
            <person name="Sharon I."/>
            <person name="Castelle C.J."/>
            <person name="Probst A.J."/>
            <person name="Thomas B.C."/>
            <person name="Singh A."/>
            <person name="Wilkins M.J."/>
            <person name="Karaoz U."/>
            <person name="Brodie E.L."/>
            <person name="Williams K.H."/>
            <person name="Hubbard S.S."/>
            <person name="Banfield J.F."/>
        </authorList>
    </citation>
    <scope>NUCLEOTIDE SEQUENCE [LARGE SCALE GENOMIC DNA]</scope>
</reference>
<dbReference type="Proteomes" id="UP000179251">
    <property type="component" value="Unassembled WGS sequence"/>
</dbReference>
<name>A0A1F5VHW4_9BACT</name>
<comment type="caution">
    <text evidence="1">The sequence shown here is derived from an EMBL/GenBank/DDBJ whole genome shotgun (WGS) entry which is preliminary data.</text>
</comment>
<gene>
    <name evidence="1" type="ORF">A2834_03100</name>
</gene>
<organism evidence="1 2">
    <name type="scientific">Candidatus Giovannonibacteria bacterium RIFCSPHIGHO2_01_FULL_45_23</name>
    <dbReference type="NCBI Taxonomy" id="1798325"/>
    <lineage>
        <taxon>Bacteria</taxon>
        <taxon>Candidatus Giovannoniibacteriota</taxon>
    </lineage>
</organism>
<proteinExistence type="predicted"/>
<protein>
    <submittedName>
        <fullName evidence="1">Uncharacterized protein</fullName>
    </submittedName>
</protein>
<evidence type="ECO:0000313" key="1">
    <source>
        <dbReference type="EMBL" id="OGF63015.1"/>
    </source>
</evidence>
<sequence>MKKTKQGLLRAHIYEGASYIVTICGKGLEAERQLGRIHLDFELAKVEHEFYVKHEEGRSVDQDVSVLTIDFEKICSALDPRHIAFRKSAERFMKS</sequence>
<dbReference type="STRING" id="1798325.A2834_03100"/>